<sequence>NQQYKEALEIAKEIIDYRNIKMIVANCYKEIGHDESAFKLCKEIANKKIEDSKKEKRFNEVEQLLRTTEDKFKNDLEI</sequence>
<evidence type="ECO:0000313" key="2">
    <source>
        <dbReference type="Proteomes" id="UP000789396"/>
    </source>
</evidence>
<feature type="non-terminal residue" evidence="1">
    <location>
        <position position="1"/>
    </location>
</feature>
<proteinExistence type="predicted"/>
<dbReference type="EMBL" id="CAJVPZ010067812">
    <property type="protein sequence ID" value="CAG8797469.1"/>
    <property type="molecule type" value="Genomic_DNA"/>
</dbReference>
<protein>
    <submittedName>
        <fullName evidence="1">6907_t:CDS:1</fullName>
    </submittedName>
</protein>
<organism evidence="1 2">
    <name type="scientific">Racocetra fulgida</name>
    <dbReference type="NCBI Taxonomy" id="60492"/>
    <lineage>
        <taxon>Eukaryota</taxon>
        <taxon>Fungi</taxon>
        <taxon>Fungi incertae sedis</taxon>
        <taxon>Mucoromycota</taxon>
        <taxon>Glomeromycotina</taxon>
        <taxon>Glomeromycetes</taxon>
        <taxon>Diversisporales</taxon>
        <taxon>Gigasporaceae</taxon>
        <taxon>Racocetra</taxon>
    </lineage>
</organism>
<reference evidence="1" key="1">
    <citation type="submission" date="2021-06" db="EMBL/GenBank/DDBJ databases">
        <authorList>
            <person name="Kallberg Y."/>
            <person name="Tangrot J."/>
            <person name="Rosling A."/>
        </authorList>
    </citation>
    <scope>NUCLEOTIDE SEQUENCE</scope>
    <source>
        <strain evidence="1">IN212</strain>
    </source>
</reference>
<evidence type="ECO:0000313" key="1">
    <source>
        <dbReference type="EMBL" id="CAG8797469.1"/>
    </source>
</evidence>
<gene>
    <name evidence="1" type="ORF">RFULGI_LOCUS17381</name>
</gene>
<name>A0A9N9PA71_9GLOM</name>
<comment type="caution">
    <text evidence="1">The sequence shown here is derived from an EMBL/GenBank/DDBJ whole genome shotgun (WGS) entry which is preliminary data.</text>
</comment>
<dbReference type="OrthoDB" id="2432001at2759"/>
<keyword evidence="2" id="KW-1185">Reference proteome</keyword>
<dbReference type="Proteomes" id="UP000789396">
    <property type="component" value="Unassembled WGS sequence"/>
</dbReference>
<accession>A0A9N9PA71</accession>
<dbReference type="AlphaFoldDB" id="A0A9N9PA71"/>